<protein>
    <submittedName>
        <fullName evidence="1">Uncharacterized protein</fullName>
    </submittedName>
</protein>
<reference evidence="1" key="1">
    <citation type="submission" date="2021-01" db="EMBL/GenBank/DDBJ databases">
        <authorList>
            <person name="Corre E."/>
            <person name="Pelletier E."/>
            <person name="Niang G."/>
            <person name="Scheremetjew M."/>
            <person name="Finn R."/>
            <person name="Kale V."/>
            <person name="Holt S."/>
            <person name="Cochrane G."/>
            <person name="Meng A."/>
            <person name="Brown T."/>
            <person name="Cohen L."/>
        </authorList>
    </citation>
    <scope>NUCLEOTIDE SEQUENCE</scope>
    <source>
        <strain evidence="1">CCMP281</strain>
    </source>
</reference>
<evidence type="ECO:0000313" key="1">
    <source>
        <dbReference type="EMBL" id="CAE0135979.1"/>
    </source>
</evidence>
<proteinExistence type="predicted"/>
<organism evidence="1">
    <name type="scientific">Haptolina ericina</name>
    <dbReference type="NCBI Taxonomy" id="156174"/>
    <lineage>
        <taxon>Eukaryota</taxon>
        <taxon>Haptista</taxon>
        <taxon>Haptophyta</taxon>
        <taxon>Prymnesiophyceae</taxon>
        <taxon>Prymnesiales</taxon>
        <taxon>Prymnesiaceae</taxon>
        <taxon>Haptolina</taxon>
    </lineage>
</organism>
<dbReference type="EMBL" id="HBHX01056216">
    <property type="protein sequence ID" value="CAE0135979.1"/>
    <property type="molecule type" value="Transcribed_RNA"/>
</dbReference>
<dbReference type="AlphaFoldDB" id="A0A7S3FAL5"/>
<name>A0A7S3FAL5_9EUKA</name>
<sequence length="157" mass="16991">MAACEQDTPDWLKRAEELLHEGDPPALDLAANAFAAKIDNESSCCRLCGCALDEEDELACSFGECAVCDSGRRNDRVRARQFDVLPPVLKQMLVSPTQLEQLAAVLRKEGQARFFCDLLTNPESCSGVRRAAGADCLERRVRLGASSEDSGSTGPTL</sequence>
<accession>A0A7S3FAL5</accession>
<gene>
    <name evidence="1" type="ORF">HERI1096_LOCUS31007</name>
</gene>